<dbReference type="AlphaFoldDB" id="A0A1F5ZP37"/>
<reference evidence="1 2" key="1">
    <citation type="journal article" date="2016" name="Nat. Commun.">
        <title>Thousands of microbial genomes shed light on interconnected biogeochemical processes in an aquifer system.</title>
        <authorList>
            <person name="Anantharaman K."/>
            <person name="Brown C.T."/>
            <person name="Hug L.A."/>
            <person name="Sharon I."/>
            <person name="Castelle C.J."/>
            <person name="Probst A.J."/>
            <person name="Thomas B.C."/>
            <person name="Singh A."/>
            <person name="Wilkins M.J."/>
            <person name="Karaoz U."/>
            <person name="Brodie E.L."/>
            <person name="Williams K.H."/>
            <person name="Hubbard S.S."/>
            <person name="Banfield J.F."/>
        </authorList>
    </citation>
    <scope>NUCLEOTIDE SEQUENCE [LARGE SCALE GENOMIC DNA]</scope>
</reference>
<evidence type="ECO:0008006" key="3">
    <source>
        <dbReference type="Google" id="ProtNLM"/>
    </source>
</evidence>
<comment type="caution">
    <text evidence="1">The sequence shown here is derived from an EMBL/GenBank/DDBJ whole genome shotgun (WGS) entry which is preliminary data.</text>
</comment>
<name>A0A1F5ZP37_9BACT</name>
<proteinExistence type="predicted"/>
<dbReference type="Proteomes" id="UP000177383">
    <property type="component" value="Unassembled WGS sequence"/>
</dbReference>
<protein>
    <recommendedName>
        <fullName evidence="3">DUF5678 domain-containing protein</fullName>
    </recommendedName>
</protein>
<dbReference type="EMBL" id="MFJE01000022">
    <property type="protein sequence ID" value="OGG14266.1"/>
    <property type="molecule type" value="Genomic_DNA"/>
</dbReference>
<evidence type="ECO:0000313" key="1">
    <source>
        <dbReference type="EMBL" id="OGG14266.1"/>
    </source>
</evidence>
<sequence>MIISASKNPELAGKEVIVIGDEMHLISTRSSSARKKMITELTKKYPGKVPVIAYIPKRDTLLPLLGTL</sequence>
<evidence type="ECO:0000313" key="2">
    <source>
        <dbReference type="Proteomes" id="UP000177383"/>
    </source>
</evidence>
<accession>A0A1F5ZP37</accession>
<organism evidence="1 2">
    <name type="scientific">Candidatus Gottesmanbacteria bacterium RIFCSPHIGHO2_01_FULL_39_10</name>
    <dbReference type="NCBI Taxonomy" id="1798375"/>
    <lineage>
        <taxon>Bacteria</taxon>
        <taxon>Candidatus Gottesmaniibacteriota</taxon>
    </lineage>
</organism>
<gene>
    <name evidence="1" type="ORF">A2773_06635</name>
</gene>